<dbReference type="Gene3D" id="1.10.150.20">
    <property type="entry name" value="5' to 3' exonuclease, C-terminal subdomain"/>
    <property type="match status" value="1"/>
</dbReference>
<dbReference type="PROSITE" id="PS51375">
    <property type="entry name" value="PPR"/>
    <property type="match status" value="1"/>
</dbReference>
<feature type="domain" description="DNA-directed RNA polymerase N-terminal" evidence="13">
    <location>
        <begin position="280"/>
        <end position="586"/>
    </location>
</feature>
<evidence type="ECO:0000256" key="10">
    <source>
        <dbReference type="RuleBase" id="RU003805"/>
    </source>
</evidence>
<dbReference type="InterPro" id="IPR037159">
    <property type="entry name" value="RNA_POL_N_sf"/>
</dbReference>
<feature type="region of interest" description="Disordered" evidence="11">
    <location>
        <begin position="141"/>
        <end position="168"/>
    </location>
</feature>
<comment type="catalytic activity">
    <reaction evidence="8 10">
        <text>RNA(n) + a ribonucleoside 5'-triphosphate = RNA(n+1) + diphosphate</text>
        <dbReference type="Rhea" id="RHEA:21248"/>
        <dbReference type="Rhea" id="RHEA-COMP:14527"/>
        <dbReference type="Rhea" id="RHEA-COMP:17342"/>
        <dbReference type="ChEBI" id="CHEBI:33019"/>
        <dbReference type="ChEBI" id="CHEBI:61557"/>
        <dbReference type="ChEBI" id="CHEBI:140395"/>
        <dbReference type="EC" id="2.7.7.6"/>
    </reaction>
</comment>
<keyword evidence="4 10" id="KW-0808">Transferase</keyword>
<evidence type="ECO:0000259" key="13">
    <source>
        <dbReference type="SMART" id="SM01311"/>
    </source>
</evidence>
<keyword evidence="6" id="KW-0809">Transit peptide</keyword>
<evidence type="ECO:0000256" key="9">
    <source>
        <dbReference type="PROSITE-ProRule" id="PRU00708"/>
    </source>
</evidence>
<dbReference type="PROSITE" id="PS00900">
    <property type="entry name" value="RNA_POL_PHAGE_1"/>
    <property type="match status" value="1"/>
</dbReference>
<dbReference type="PROSITE" id="PS00489">
    <property type="entry name" value="RNA_POL_PHAGE_2"/>
    <property type="match status" value="1"/>
</dbReference>
<evidence type="ECO:0000256" key="11">
    <source>
        <dbReference type="SAM" id="MobiDB-lite"/>
    </source>
</evidence>
<reference evidence="14" key="1">
    <citation type="submission" date="2025-08" db="UniProtKB">
        <authorList>
            <consortium name="Ensembl"/>
        </authorList>
    </citation>
    <scope>IDENTIFICATION</scope>
</reference>
<feature type="region of interest" description="Disordered" evidence="11">
    <location>
        <begin position="190"/>
        <end position="209"/>
    </location>
</feature>
<evidence type="ECO:0000256" key="12">
    <source>
        <dbReference type="SAM" id="SignalP"/>
    </source>
</evidence>
<dbReference type="EC" id="2.7.7.6" evidence="2 10"/>
<dbReference type="AlphaFoldDB" id="A0A673XF16"/>
<dbReference type="GO" id="GO:0034245">
    <property type="term" value="C:mitochondrial DNA-directed RNA polymerase complex"/>
    <property type="evidence" value="ECO:0007669"/>
    <property type="project" value="TreeGrafter"/>
</dbReference>
<comment type="similarity">
    <text evidence="1 10">Belongs to the phage and mitochondrial RNA polymerase family.</text>
</comment>
<dbReference type="Ensembl" id="ENSSTUT00000023906.1">
    <property type="protein sequence ID" value="ENSSTUP00000022784.1"/>
    <property type="gene ID" value="ENSSTUG00000009520.1"/>
</dbReference>
<keyword evidence="7 10" id="KW-0804">Transcription</keyword>
<feature type="chain" id="PRO_5025663460" description="DNA-directed RNA polymerase" evidence="12">
    <location>
        <begin position="18"/>
        <end position="1077"/>
    </location>
</feature>
<dbReference type="InterPro" id="IPR029262">
    <property type="entry name" value="RPOL_N"/>
</dbReference>
<dbReference type="Pfam" id="PF14700">
    <property type="entry name" value="RPOL_N"/>
    <property type="match status" value="1"/>
</dbReference>
<evidence type="ECO:0000256" key="1">
    <source>
        <dbReference type="ARBA" id="ARBA00009493"/>
    </source>
</evidence>
<name>A0A673XF16_SALTR</name>
<feature type="repeat" description="PPR" evidence="9">
    <location>
        <begin position="299"/>
        <end position="333"/>
    </location>
</feature>
<dbReference type="InterPro" id="IPR046950">
    <property type="entry name" value="DNA-dir_Rpol_C_phage-type"/>
</dbReference>
<dbReference type="GO" id="GO:0006390">
    <property type="term" value="P:mitochondrial transcription"/>
    <property type="evidence" value="ECO:0007669"/>
    <property type="project" value="TreeGrafter"/>
</dbReference>
<dbReference type="GO" id="GO:0003899">
    <property type="term" value="F:DNA-directed RNA polymerase activity"/>
    <property type="evidence" value="ECO:0007669"/>
    <property type="project" value="UniProtKB-EC"/>
</dbReference>
<organism evidence="14 15">
    <name type="scientific">Salmo trutta</name>
    <name type="common">Brown trout</name>
    <dbReference type="NCBI Taxonomy" id="8032"/>
    <lineage>
        <taxon>Eukaryota</taxon>
        <taxon>Metazoa</taxon>
        <taxon>Chordata</taxon>
        <taxon>Craniata</taxon>
        <taxon>Vertebrata</taxon>
        <taxon>Euteleostomi</taxon>
        <taxon>Actinopterygii</taxon>
        <taxon>Neopterygii</taxon>
        <taxon>Teleostei</taxon>
        <taxon>Protacanthopterygii</taxon>
        <taxon>Salmoniformes</taxon>
        <taxon>Salmonidae</taxon>
        <taxon>Salmoninae</taxon>
        <taxon>Salmo</taxon>
    </lineage>
</organism>
<evidence type="ECO:0000256" key="2">
    <source>
        <dbReference type="ARBA" id="ARBA00012418"/>
    </source>
</evidence>
<reference evidence="14" key="2">
    <citation type="submission" date="2025-09" db="UniProtKB">
        <authorList>
            <consortium name="Ensembl"/>
        </authorList>
    </citation>
    <scope>IDENTIFICATION</scope>
</reference>
<accession>A0A673XF16</accession>
<gene>
    <name evidence="14" type="primary">LOC115192648</name>
</gene>
<comment type="function">
    <text evidence="10">DNA-dependent RNA polymerase catalyzes the transcription of DNA into RNA using the four ribonucleoside triphosphates as substrates.</text>
</comment>
<dbReference type="FunFam" id="1.10.287.280:FF:000001">
    <property type="entry name" value="DNA-directed RNA polymerase"/>
    <property type="match status" value="1"/>
</dbReference>
<dbReference type="Proteomes" id="UP000472277">
    <property type="component" value="Chromosome 4"/>
</dbReference>
<keyword evidence="15" id="KW-1185">Reference proteome</keyword>
<evidence type="ECO:0000256" key="3">
    <source>
        <dbReference type="ARBA" id="ARBA00022478"/>
    </source>
</evidence>
<dbReference type="PANTHER" id="PTHR10102">
    <property type="entry name" value="DNA-DIRECTED RNA POLYMERASE, MITOCHONDRIAL"/>
    <property type="match status" value="1"/>
</dbReference>
<keyword evidence="12" id="KW-0732">Signal</keyword>
<evidence type="ECO:0000256" key="8">
    <source>
        <dbReference type="ARBA" id="ARBA00048552"/>
    </source>
</evidence>
<evidence type="ECO:0000256" key="6">
    <source>
        <dbReference type="ARBA" id="ARBA00022946"/>
    </source>
</evidence>
<dbReference type="Gene3D" id="1.10.1320.10">
    <property type="entry name" value="DNA-directed RNA polymerase, N-terminal domain"/>
    <property type="match status" value="1"/>
</dbReference>
<evidence type="ECO:0000256" key="5">
    <source>
        <dbReference type="ARBA" id="ARBA00022695"/>
    </source>
</evidence>
<dbReference type="InterPro" id="IPR043502">
    <property type="entry name" value="DNA/RNA_pol_sf"/>
</dbReference>
<proteinExistence type="inferred from homology"/>
<evidence type="ECO:0000256" key="4">
    <source>
        <dbReference type="ARBA" id="ARBA00022679"/>
    </source>
</evidence>
<dbReference type="InterPro" id="IPR002092">
    <property type="entry name" value="DNA-dir_Rpol_phage-type"/>
</dbReference>
<evidence type="ECO:0000313" key="14">
    <source>
        <dbReference type="Ensembl" id="ENSSTUP00000022784.1"/>
    </source>
</evidence>
<feature type="signal peptide" evidence="12">
    <location>
        <begin position="1"/>
        <end position="17"/>
    </location>
</feature>
<dbReference type="GO" id="GO:0001018">
    <property type="term" value="F:mitochondrial promoter sequence-specific DNA binding"/>
    <property type="evidence" value="ECO:0007669"/>
    <property type="project" value="TreeGrafter"/>
</dbReference>
<keyword evidence="5 10" id="KW-0548">Nucleotidyltransferase</keyword>
<evidence type="ECO:0000313" key="15">
    <source>
        <dbReference type="Proteomes" id="UP000472277"/>
    </source>
</evidence>
<dbReference type="Gene3D" id="1.10.287.280">
    <property type="match status" value="1"/>
</dbReference>
<dbReference type="Pfam" id="PF00940">
    <property type="entry name" value="RNA_pol"/>
    <property type="match status" value="1"/>
</dbReference>
<protein>
    <recommendedName>
        <fullName evidence="2 10">DNA-directed RNA polymerase</fullName>
        <ecNumber evidence="2 10">2.7.7.6</ecNumber>
    </recommendedName>
</protein>
<dbReference type="SUPFAM" id="SSF56672">
    <property type="entry name" value="DNA/RNA polymerases"/>
    <property type="match status" value="1"/>
</dbReference>
<keyword evidence="3 10" id="KW-0240">DNA-directed RNA polymerase</keyword>
<dbReference type="PANTHER" id="PTHR10102:SF0">
    <property type="entry name" value="DNA-DIRECTED RNA POLYMERASE, MITOCHONDRIAL"/>
    <property type="match status" value="1"/>
</dbReference>
<dbReference type="GeneTree" id="ENSGT00390000008060"/>
<feature type="region of interest" description="Disordered" evidence="11">
    <location>
        <begin position="53"/>
        <end position="99"/>
    </location>
</feature>
<evidence type="ECO:0000256" key="7">
    <source>
        <dbReference type="ARBA" id="ARBA00023163"/>
    </source>
</evidence>
<feature type="compositionally biased region" description="Low complexity" evidence="11">
    <location>
        <begin position="146"/>
        <end position="157"/>
    </location>
</feature>
<dbReference type="SMART" id="SM01311">
    <property type="entry name" value="RPOL_N"/>
    <property type="match status" value="1"/>
</dbReference>
<dbReference type="FunFam" id="1.10.150.20:FF:000031">
    <property type="entry name" value="DNA-directed RNA polymerase"/>
    <property type="match status" value="1"/>
</dbReference>
<sequence>MLLHVCFLLYHNASILSLPFFFPVLEARIQQLQYDIVLDVQHARIQFVNAPKSGREASSGKSHKNVSGVRTEVPKVRQNISKGGGQTSKGGGKDASASKSRWMEKLILEKKTKTQKLNLKLGIEDKPVKSRKGKLMLPGTAQKNISTKAGKKTASTSKKSKTLKNQEPTANQVHTMADAPVAATTVPIRKAKGKGKASTEPAPELSEVRDQELAELERKAEAKAQELAEVEKLETKLNQWAMSASPELVQDNSEARMYEGVQLSVHCYLEACVFCGDIDRAQRLLLTHHRMISRRNLLNIGHYNVMMRVWAKKGSLNQIGRLFILVEEAGLKPNLTSYCAALECMGRTPNYDPNNVDICHCQSLSNLPPSGESLHILAKELGNRVHNKFCIRMKSHNQMVGKLSHIYNEYAELLAKDSKEFDVLPRERWWKVEAEHSSGPSLLGDNTQWPHTVVMELGTYLVDLMVKHMKVNSDILSPAYDRKFIPVLYHMYTFRSNKQVGFIKPHPILTQMQQDAMETTLTFDSYVMPMLCPPVPWTSAKFGAYLLTPTKMMRTVVGANQHEILLEKCQDADLHAVLDSLNQLGNAAWRINQPLLDIIISIFNDKGNEKLDVPPPNSEAPKILRYSQQDLATYSSAEKAHLKRELVKAKKKCSEMHSLRMDALYKLSIANHMRDEVFWFPHNMDFRGRTYPCPPYFNHLGSDVTRAILVFAEGKPLGPGGLKWLKIHLVNLTGLKKRSSLAGRLEYANTIMDDILDSADNPLNGKKWWQNADEPWQALACCMEIANAVRSPDPTHFISHFPVHQDGSCNGLQHYAALGRDVIGATSVNLIPCEVPQDVYSGVAQQVEEFRARDSEKGLKIAQVLEGFISRKVVKQTVMTVVYGVTRYGGRLQIEKRLKEVDDFPKEYIWDASHYLVQQVFSSLKEMFTGTREIQDWLTESARLIAKSGNTVEWVTPLGLPIIQPYHRTRTQMGTIQDLSLQITHDSKQKPDTVKQKNAFPPNFIHSLDSTHMMLTALYCYSAGLTFVSVHDCFWTHALTVDTMNKVCREQFVALHSQPILQELSNFLLQKYCSGLS</sequence>
<dbReference type="InterPro" id="IPR002885">
    <property type="entry name" value="PPR_rpt"/>
</dbReference>